<keyword evidence="2" id="KW-1185">Reference proteome</keyword>
<organism evidence="1 2">
    <name type="scientific">Ensifer canadensis</name>
    <dbReference type="NCBI Taxonomy" id="555315"/>
    <lineage>
        <taxon>Bacteria</taxon>
        <taxon>Pseudomonadati</taxon>
        <taxon>Pseudomonadota</taxon>
        <taxon>Alphaproteobacteria</taxon>
        <taxon>Hyphomicrobiales</taxon>
        <taxon>Rhizobiaceae</taxon>
        <taxon>Sinorhizobium/Ensifer group</taxon>
        <taxon>Ensifer</taxon>
    </lineage>
</organism>
<reference evidence="1 2" key="1">
    <citation type="submission" date="2020-01" db="EMBL/GenBank/DDBJ databases">
        <title>Draft genome assembly of Ensifer adhaerens T173.</title>
        <authorList>
            <person name="Craig J.E."/>
            <person name="Stinchcombe J.R."/>
        </authorList>
    </citation>
    <scope>NUCLEOTIDE SEQUENCE [LARGE SCALE GENOMIC DNA]</scope>
    <source>
        <strain evidence="1 2">T173</strain>
    </source>
</reference>
<dbReference type="RefSeq" id="WP_057205314.1">
    <property type="nucleotide sequence ID" value="NZ_CP083373.1"/>
</dbReference>
<name>A0AAW4FY73_9HYPH</name>
<evidence type="ECO:0000313" key="2">
    <source>
        <dbReference type="Proteomes" id="UP000744980"/>
    </source>
</evidence>
<protein>
    <recommendedName>
        <fullName evidence="3">DUF3606 domain-containing protein</fullName>
    </recommendedName>
</protein>
<evidence type="ECO:0000313" key="1">
    <source>
        <dbReference type="EMBL" id="MBM3096224.1"/>
    </source>
</evidence>
<evidence type="ECO:0008006" key="3">
    <source>
        <dbReference type="Google" id="ProtNLM"/>
    </source>
</evidence>
<gene>
    <name evidence="1" type="ORF">GFB56_36845</name>
</gene>
<dbReference type="Proteomes" id="UP000744980">
    <property type="component" value="Unassembled WGS sequence"/>
</dbReference>
<accession>A0AAW4FY73</accession>
<dbReference type="EMBL" id="WXFA01000079">
    <property type="protein sequence ID" value="MBM3096224.1"/>
    <property type="molecule type" value="Genomic_DNA"/>
</dbReference>
<proteinExistence type="predicted"/>
<dbReference type="AlphaFoldDB" id="A0AAW4FY73"/>
<sequence>MRGDNTSHQNSKLVGPWSDRYDLEEFIAAYHLTPLAAREIFVKFGPQKAELDRKMKELGVPANSGH</sequence>
<comment type="caution">
    <text evidence="1">The sequence shown here is derived from an EMBL/GenBank/DDBJ whole genome shotgun (WGS) entry which is preliminary data.</text>
</comment>